<organism evidence="2 3">
    <name type="scientific">Acanthosepion pharaonis</name>
    <name type="common">Pharaoh cuttlefish</name>
    <name type="synonym">Sepia pharaonis</name>
    <dbReference type="NCBI Taxonomy" id="158019"/>
    <lineage>
        <taxon>Eukaryota</taxon>
        <taxon>Metazoa</taxon>
        <taxon>Spiralia</taxon>
        <taxon>Lophotrochozoa</taxon>
        <taxon>Mollusca</taxon>
        <taxon>Cephalopoda</taxon>
        <taxon>Coleoidea</taxon>
        <taxon>Decapodiformes</taxon>
        <taxon>Sepiida</taxon>
        <taxon>Sepiina</taxon>
        <taxon>Sepiidae</taxon>
        <taxon>Acanthosepion</taxon>
    </lineage>
</organism>
<name>A0A812E7T2_ACAPH</name>
<feature type="transmembrane region" description="Helical" evidence="1">
    <location>
        <begin position="31"/>
        <end position="57"/>
    </location>
</feature>
<keyword evidence="1" id="KW-0472">Membrane</keyword>
<feature type="transmembrane region" description="Helical" evidence="1">
    <location>
        <begin position="64"/>
        <end position="90"/>
    </location>
</feature>
<keyword evidence="1" id="KW-0812">Transmembrane</keyword>
<proteinExistence type="predicted"/>
<evidence type="ECO:0000313" key="2">
    <source>
        <dbReference type="EMBL" id="CAE1317454.1"/>
    </source>
</evidence>
<evidence type="ECO:0000313" key="3">
    <source>
        <dbReference type="Proteomes" id="UP000597762"/>
    </source>
</evidence>
<accession>A0A812E7T2</accession>
<reference evidence="2" key="1">
    <citation type="submission" date="2021-01" db="EMBL/GenBank/DDBJ databases">
        <authorList>
            <person name="Li R."/>
            <person name="Bekaert M."/>
        </authorList>
    </citation>
    <scope>NUCLEOTIDE SEQUENCE</scope>
    <source>
        <strain evidence="2">Farmed</strain>
    </source>
</reference>
<dbReference type="AlphaFoldDB" id="A0A812E7T2"/>
<sequence>MNKERAANNFVCKSDLTISFSFLPFNSSFEMLPFCSIISLFMYFFTNFPLFQLIFFLSTIFPSFFLFFLVSLQLPISLPILIFSSSFHFPLSINHHAFSFSSQYALSLNLFYFSFFQSISFSLLYFSFLNFLSHSPFPSFSLSCNLDFFPLCQTLFKLLCFLSHSFTPPSFFSPFSFLTFSPRINPLTEILQLFFLFLDFSLFLIHFLIKCIHALTPLPSSSLRTNPSLIYSLLLLS</sequence>
<feature type="transmembrane region" description="Helical" evidence="1">
    <location>
        <begin position="190"/>
        <end position="209"/>
    </location>
</feature>
<feature type="transmembrane region" description="Helical" evidence="1">
    <location>
        <begin position="110"/>
        <end position="132"/>
    </location>
</feature>
<protein>
    <submittedName>
        <fullName evidence="2">Uncharacterized protein</fullName>
    </submittedName>
</protein>
<dbReference type="EMBL" id="CAHIKZ030004932">
    <property type="protein sequence ID" value="CAE1317454.1"/>
    <property type="molecule type" value="Genomic_DNA"/>
</dbReference>
<keyword evidence="1" id="KW-1133">Transmembrane helix</keyword>
<comment type="caution">
    <text evidence="2">The sequence shown here is derived from an EMBL/GenBank/DDBJ whole genome shotgun (WGS) entry which is preliminary data.</text>
</comment>
<keyword evidence="3" id="KW-1185">Reference proteome</keyword>
<dbReference type="Proteomes" id="UP000597762">
    <property type="component" value="Unassembled WGS sequence"/>
</dbReference>
<evidence type="ECO:0000256" key="1">
    <source>
        <dbReference type="SAM" id="Phobius"/>
    </source>
</evidence>
<gene>
    <name evidence="2" type="ORF">SPHA_67989</name>
</gene>